<keyword evidence="3" id="KW-1185">Reference proteome</keyword>
<keyword evidence="1" id="KW-0472">Membrane</keyword>
<evidence type="ECO:0000313" key="3">
    <source>
        <dbReference type="Proteomes" id="UP000554482"/>
    </source>
</evidence>
<dbReference type="Proteomes" id="UP000554482">
    <property type="component" value="Unassembled WGS sequence"/>
</dbReference>
<name>A0A7J6UZS6_THATH</name>
<comment type="caution">
    <text evidence="2">The sequence shown here is derived from an EMBL/GenBank/DDBJ whole genome shotgun (WGS) entry which is preliminary data.</text>
</comment>
<gene>
    <name evidence="2" type="ORF">FRX31_032276</name>
</gene>
<organism evidence="2 3">
    <name type="scientific">Thalictrum thalictroides</name>
    <name type="common">Rue-anemone</name>
    <name type="synonym">Anemone thalictroides</name>
    <dbReference type="NCBI Taxonomy" id="46969"/>
    <lineage>
        <taxon>Eukaryota</taxon>
        <taxon>Viridiplantae</taxon>
        <taxon>Streptophyta</taxon>
        <taxon>Embryophyta</taxon>
        <taxon>Tracheophyta</taxon>
        <taxon>Spermatophyta</taxon>
        <taxon>Magnoliopsida</taxon>
        <taxon>Ranunculales</taxon>
        <taxon>Ranunculaceae</taxon>
        <taxon>Thalictroideae</taxon>
        <taxon>Thalictrum</taxon>
    </lineage>
</organism>
<reference evidence="2 3" key="1">
    <citation type="submission" date="2020-06" db="EMBL/GenBank/DDBJ databases">
        <title>Transcriptomic and genomic resources for Thalictrum thalictroides and T. hernandezii: Facilitating candidate gene discovery in an emerging model plant lineage.</title>
        <authorList>
            <person name="Arias T."/>
            <person name="Riano-Pachon D.M."/>
            <person name="Di Stilio V.S."/>
        </authorList>
    </citation>
    <scope>NUCLEOTIDE SEQUENCE [LARGE SCALE GENOMIC DNA]</scope>
    <source>
        <strain evidence="3">cv. WT478/WT964</strain>
        <tissue evidence="2">Leaves</tissue>
    </source>
</reference>
<proteinExistence type="predicted"/>
<feature type="non-terminal residue" evidence="2">
    <location>
        <position position="1"/>
    </location>
</feature>
<dbReference type="AlphaFoldDB" id="A0A7J6UZS6"/>
<dbReference type="EMBL" id="JABWDY010040396">
    <property type="protein sequence ID" value="KAF5178137.1"/>
    <property type="molecule type" value="Genomic_DNA"/>
</dbReference>
<accession>A0A7J6UZS6</accession>
<sequence>KKAVRSGGGYGYECGICIWARLFSIIYLMEKLPVAEYHIILETICGPVTIYQVLYK</sequence>
<evidence type="ECO:0000313" key="2">
    <source>
        <dbReference type="EMBL" id="KAF5178137.1"/>
    </source>
</evidence>
<protein>
    <submittedName>
        <fullName evidence="2">Uncharacterized protein</fullName>
    </submittedName>
</protein>
<keyword evidence="1" id="KW-0812">Transmembrane</keyword>
<keyword evidence="1" id="KW-1133">Transmembrane helix</keyword>
<feature type="transmembrane region" description="Helical" evidence="1">
    <location>
        <begin position="12"/>
        <end position="29"/>
    </location>
</feature>
<evidence type="ECO:0000256" key="1">
    <source>
        <dbReference type="SAM" id="Phobius"/>
    </source>
</evidence>